<keyword evidence="3" id="KW-0813">Transport</keyword>
<evidence type="ECO:0000256" key="4">
    <source>
        <dbReference type="ARBA" id="ARBA00022692"/>
    </source>
</evidence>
<sequence length="189" mass="20998">MIAVTSLEEHGDTSVNVNTVNLSIFFVYTYGLSFAIFPATLTHVALFHGREIWQQTKATLKDEYADVHTRIMKKNYDVFRQWWFHTILVIVSGLALLPCEGFGRQLQLPYWGVLLAIGLAFIFTLPIEAEVLPPVVAFPVEPPPVPAALLPTKPLPPLATADVSIKPMITTRRRSVLLPLLAATTFISS</sequence>
<dbReference type="GO" id="GO:0035673">
    <property type="term" value="F:oligopeptide transmembrane transporter activity"/>
    <property type="evidence" value="ECO:0007669"/>
    <property type="project" value="InterPro"/>
</dbReference>
<dbReference type="GO" id="GO:0015031">
    <property type="term" value="P:protein transport"/>
    <property type="evidence" value="ECO:0007669"/>
    <property type="project" value="UniProtKB-KW"/>
</dbReference>
<evidence type="ECO:0000256" key="2">
    <source>
        <dbReference type="ARBA" id="ARBA00005484"/>
    </source>
</evidence>
<dbReference type="PANTHER" id="PTHR22601">
    <property type="entry name" value="ISP4 LIKE PROTEIN"/>
    <property type="match status" value="1"/>
</dbReference>
<feature type="transmembrane region" description="Helical" evidence="9">
    <location>
        <begin position="25"/>
        <end position="47"/>
    </location>
</feature>
<name>A0A5N5JPJ1_9ROSI</name>
<evidence type="ECO:0000256" key="5">
    <source>
        <dbReference type="ARBA" id="ARBA00022856"/>
    </source>
</evidence>
<dbReference type="EMBL" id="VDCV01000016">
    <property type="protein sequence ID" value="KAB5519025.1"/>
    <property type="molecule type" value="Genomic_DNA"/>
</dbReference>
<evidence type="ECO:0000256" key="8">
    <source>
        <dbReference type="ARBA" id="ARBA00023136"/>
    </source>
</evidence>
<keyword evidence="6" id="KW-0653">Protein transport</keyword>
<dbReference type="InterPro" id="IPR004648">
    <property type="entry name" value="Oligpept_transpt"/>
</dbReference>
<gene>
    <name evidence="10" type="ORF">DKX38_023344</name>
</gene>
<dbReference type="Pfam" id="PF03169">
    <property type="entry name" value="OPT"/>
    <property type="match status" value="1"/>
</dbReference>
<reference evidence="11" key="1">
    <citation type="journal article" date="2019" name="Gigascience">
        <title>De novo genome assembly of the endangered Acer yangbiense, a plant species with extremely small populations endemic to Yunnan Province, China.</title>
        <authorList>
            <person name="Yang J."/>
            <person name="Wariss H.M."/>
            <person name="Tao L."/>
            <person name="Zhang R."/>
            <person name="Yun Q."/>
            <person name="Hollingsworth P."/>
            <person name="Dao Z."/>
            <person name="Luo G."/>
            <person name="Guo H."/>
            <person name="Ma Y."/>
            <person name="Sun W."/>
        </authorList>
    </citation>
    <scope>NUCLEOTIDE SEQUENCE [LARGE SCALE GENOMIC DNA]</scope>
    <source>
        <strain evidence="11">cv. br00</strain>
    </source>
</reference>
<evidence type="ECO:0000256" key="3">
    <source>
        <dbReference type="ARBA" id="ARBA00022448"/>
    </source>
</evidence>
<keyword evidence="11" id="KW-1185">Reference proteome</keyword>
<evidence type="ECO:0000256" key="9">
    <source>
        <dbReference type="SAM" id="Phobius"/>
    </source>
</evidence>
<comment type="similarity">
    <text evidence="2">Belongs to the oligopeptide OPT transporter (TC 2.A.67.1) family.</text>
</comment>
<keyword evidence="7 9" id="KW-1133">Transmembrane helix</keyword>
<dbReference type="AlphaFoldDB" id="A0A5N5JPJ1"/>
<feature type="transmembrane region" description="Helical" evidence="9">
    <location>
        <begin position="109"/>
        <end position="127"/>
    </location>
</feature>
<comment type="subcellular location">
    <subcellularLocation>
        <location evidence="1">Membrane</location>
        <topology evidence="1">Multi-pass membrane protein</topology>
    </subcellularLocation>
</comment>
<keyword evidence="5" id="KW-0571">Peptide transport</keyword>
<dbReference type="InterPro" id="IPR004813">
    <property type="entry name" value="OPT"/>
</dbReference>
<feature type="transmembrane region" description="Helical" evidence="9">
    <location>
        <begin position="82"/>
        <end position="103"/>
    </location>
</feature>
<proteinExistence type="inferred from homology"/>
<accession>A0A5N5JPJ1</accession>
<protein>
    <submittedName>
        <fullName evidence="10">Uncharacterized protein</fullName>
    </submittedName>
</protein>
<evidence type="ECO:0000256" key="6">
    <source>
        <dbReference type="ARBA" id="ARBA00022927"/>
    </source>
</evidence>
<keyword evidence="8 9" id="KW-0472">Membrane</keyword>
<evidence type="ECO:0000256" key="7">
    <source>
        <dbReference type="ARBA" id="ARBA00022989"/>
    </source>
</evidence>
<evidence type="ECO:0000256" key="1">
    <source>
        <dbReference type="ARBA" id="ARBA00004141"/>
    </source>
</evidence>
<evidence type="ECO:0000313" key="10">
    <source>
        <dbReference type="EMBL" id="KAB5519025.1"/>
    </source>
</evidence>
<comment type="caution">
    <text evidence="10">The sequence shown here is derived from an EMBL/GenBank/DDBJ whole genome shotgun (WGS) entry which is preliminary data.</text>
</comment>
<keyword evidence="4 9" id="KW-0812">Transmembrane</keyword>
<dbReference type="GO" id="GO:0016020">
    <property type="term" value="C:membrane"/>
    <property type="evidence" value="ECO:0007669"/>
    <property type="project" value="UniProtKB-SubCell"/>
</dbReference>
<evidence type="ECO:0000313" key="11">
    <source>
        <dbReference type="Proteomes" id="UP000326939"/>
    </source>
</evidence>
<organism evidence="10 11">
    <name type="scientific">Salix brachista</name>
    <dbReference type="NCBI Taxonomy" id="2182728"/>
    <lineage>
        <taxon>Eukaryota</taxon>
        <taxon>Viridiplantae</taxon>
        <taxon>Streptophyta</taxon>
        <taxon>Embryophyta</taxon>
        <taxon>Tracheophyta</taxon>
        <taxon>Spermatophyta</taxon>
        <taxon>Magnoliopsida</taxon>
        <taxon>eudicotyledons</taxon>
        <taxon>Gunneridae</taxon>
        <taxon>Pentapetalae</taxon>
        <taxon>rosids</taxon>
        <taxon>fabids</taxon>
        <taxon>Malpighiales</taxon>
        <taxon>Salicaceae</taxon>
        <taxon>Saliceae</taxon>
        <taxon>Salix</taxon>
    </lineage>
</organism>
<dbReference type="Proteomes" id="UP000326939">
    <property type="component" value="Chromosome 16"/>
</dbReference>